<protein>
    <submittedName>
        <fullName evidence="2">DnaK suppressor protein</fullName>
    </submittedName>
</protein>
<feature type="region of interest" description="Disordered" evidence="1">
    <location>
        <begin position="115"/>
        <end position="135"/>
    </location>
</feature>
<organism evidence="2 3">
    <name type="scientific">Flavobacterium phage vB_FspM_immuto_2-6A</name>
    <dbReference type="NCBI Taxonomy" id="2801477"/>
    <lineage>
        <taxon>Viruses</taxon>
        <taxon>Duplodnaviria</taxon>
        <taxon>Heunggongvirae</taxon>
        <taxon>Uroviricota</taxon>
        <taxon>Caudoviricetes</taxon>
        <taxon>Immutovirus</taxon>
        <taxon>Immutovirus immuto</taxon>
    </lineage>
</organism>
<evidence type="ECO:0000313" key="3">
    <source>
        <dbReference type="Proteomes" id="UP000595566"/>
    </source>
</evidence>
<accession>A0A7T8IWM0</accession>
<dbReference type="Proteomes" id="UP000595566">
    <property type="component" value="Segment"/>
</dbReference>
<gene>
    <name evidence="2" type="ORF">immuto26A_106</name>
</gene>
<sequence>MNLEMIPCTRCGNDMPKLRLDNYGYDFCVNCSDVKPKVGRIRVVGEGDYTATELDVLDQDTARKLQEMENTARGVRNVPLEILNYDEDEITDDAKALDAVIEKTLDDELEEEIIEEEVEDLEDVEDVDLEDEDDD</sequence>
<reference evidence="2 3" key="1">
    <citation type="submission" date="2020-12" db="EMBL/GenBank/DDBJ databases">
        <title>Dynamics of Baltic Sea phages driven by environmental changes.</title>
        <authorList>
            <person name="Hoetzinger M."/>
            <person name="Nilsson E."/>
            <person name="Holmfeldt K."/>
        </authorList>
    </citation>
    <scope>NUCLEOTIDE SEQUENCE [LARGE SCALE GENOMIC DNA]</scope>
</reference>
<name>A0A7T8IWM0_9CAUD</name>
<dbReference type="EMBL" id="MW353175">
    <property type="protein sequence ID" value="QQO91785.1"/>
    <property type="molecule type" value="Genomic_DNA"/>
</dbReference>
<proteinExistence type="predicted"/>
<keyword evidence="3" id="KW-1185">Reference proteome</keyword>
<evidence type="ECO:0000256" key="1">
    <source>
        <dbReference type="SAM" id="MobiDB-lite"/>
    </source>
</evidence>
<evidence type="ECO:0000313" key="2">
    <source>
        <dbReference type="EMBL" id="QQO91785.1"/>
    </source>
</evidence>